<dbReference type="Gene3D" id="3.40.50.1820">
    <property type="entry name" value="alpha/beta hydrolase"/>
    <property type="match status" value="1"/>
</dbReference>
<dbReference type="PANTHER" id="PTHR10655:SF63">
    <property type="entry name" value="PHOSPHOLIPASE_CARBOXYLESTERASE_THIOESTERASE DOMAIN-CONTAINING PROTEIN"/>
    <property type="match status" value="1"/>
</dbReference>
<feature type="domain" description="Phospholipase/carboxylesterase/thioesterase" evidence="2">
    <location>
        <begin position="17"/>
        <end position="261"/>
    </location>
</feature>
<dbReference type="Pfam" id="PF02230">
    <property type="entry name" value="Abhydrolase_2"/>
    <property type="match status" value="1"/>
</dbReference>
<dbReference type="EMBL" id="MU855662">
    <property type="protein sequence ID" value="KAK3900523.1"/>
    <property type="molecule type" value="Genomic_DNA"/>
</dbReference>
<name>A0AAN6MI36_9PEZI</name>
<evidence type="ECO:0000313" key="3">
    <source>
        <dbReference type="EMBL" id="KAK3900523.1"/>
    </source>
</evidence>
<dbReference type="AlphaFoldDB" id="A0AAN6MI36"/>
<dbReference type="PANTHER" id="PTHR10655">
    <property type="entry name" value="LYSOPHOSPHOLIPASE-RELATED"/>
    <property type="match status" value="1"/>
</dbReference>
<dbReference type="InterPro" id="IPR029058">
    <property type="entry name" value="AB_hydrolase_fold"/>
</dbReference>
<dbReference type="GO" id="GO:0005737">
    <property type="term" value="C:cytoplasm"/>
    <property type="evidence" value="ECO:0007669"/>
    <property type="project" value="TreeGrafter"/>
</dbReference>
<dbReference type="GO" id="GO:0052689">
    <property type="term" value="F:carboxylic ester hydrolase activity"/>
    <property type="evidence" value="ECO:0007669"/>
    <property type="project" value="TreeGrafter"/>
</dbReference>
<evidence type="ECO:0000256" key="1">
    <source>
        <dbReference type="ARBA" id="ARBA00006499"/>
    </source>
</evidence>
<sequence length="292" mass="31399">MATPAEPTPTLPLSITTIPPTTPHTHTLIFLHGRGDTVPSFIRALHNWSSSTGHTLFSTFPSVKWVFPQAPLRTVANSGRPAGAPPLEVPQWFDVWSPRDFREREELQLEGLREVVPAVKGLVEKEVEGLGRERGKVVLAGISMGAATGVHTLLNMGGDKGLGGFMGFCARCPFAGRGPGEMRGMLGIGGVEDGDGVVKGTPVLLEHNVGDPLVVIEKGRELRDALKGFGMEVQWREYVDYRHWFHEPEGVDDVIEFLEKTVGVPKADLLSGLALGGQQAQAPAGSDKMGLS</sequence>
<dbReference type="GO" id="GO:0008474">
    <property type="term" value="F:palmitoyl-(protein) hydrolase activity"/>
    <property type="evidence" value="ECO:0007669"/>
    <property type="project" value="TreeGrafter"/>
</dbReference>
<reference evidence="3" key="2">
    <citation type="submission" date="2023-05" db="EMBL/GenBank/DDBJ databases">
        <authorList>
            <consortium name="Lawrence Berkeley National Laboratory"/>
            <person name="Steindorff A."/>
            <person name="Hensen N."/>
            <person name="Bonometti L."/>
            <person name="Westerberg I."/>
            <person name="Brannstrom I.O."/>
            <person name="Guillou S."/>
            <person name="Cros-Aarteil S."/>
            <person name="Calhoun S."/>
            <person name="Haridas S."/>
            <person name="Kuo A."/>
            <person name="Mondo S."/>
            <person name="Pangilinan J."/>
            <person name="Riley R."/>
            <person name="Labutti K."/>
            <person name="Andreopoulos B."/>
            <person name="Lipzen A."/>
            <person name="Chen C."/>
            <person name="Yanf M."/>
            <person name="Daum C."/>
            <person name="Ng V."/>
            <person name="Clum A."/>
            <person name="Ohm R."/>
            <person name="Martin F."/>
            <person name="Silar P."/>
            <person name="Natvig D."/>
            <person name="Lalanne C."/>
            <person name="Gautier V."/>
            <person name="Ament-Velasquez S.L."/>
            <person name="Kruys A."/>
            <person name="Hutchinson M.I."/>
            <person name="Powell A.J."/>
            <person name="Barry K."/>
            <person name="Miller A.N."/>
            <person name="Grigoriev I.V."/>
            <person name="Debuchy R."/>
            <person name="Gladieux P."/>
            <person name="Thoren M.H."/>
            <person name="Johannesson H."/>
        </authorList>
    </citation>
    <scope>NUCLEOTIDE SEQUENCE</scope>
    <source>
        <strain evidence="3">CBS 103.79</strain>
    </source>
</reference>
<organism evidence="3 4">
    <name type="scientific">Staphylotrichum tortipilum</name>
    <dbReference type="NCBI Taxonomy" id="2831512"/>
    <lineage>
        <taxon>Eukaryota</taxon>
        <taxon>Fungi</taxon>
        <taxon>Dikarya</taxon>
        <taxon>Ascomycota</taxon>
        <taxon>Pezizomycotina</taxon>
        <taxon>Sordariomycetes</taxon>
        <taxon>Sordariomycetidae</taxon>
        <taxon>Sordariales</taxon>
        <taxon>Chaetomiaceae</taxon>
        <taxon>Staphylotrichum</taxon>
    </lineage>
</organism>
<accession>A0AAN6MI36</accession>
<comment type="caution">
    <text evidence="3">The sequence shown here is derived from an EMBL/GenBank/DDBJ whole genome shotgun (WGS) entry which is preliminary data.</text>
</comment>
<comment type="similarity">
    <text evidence="1">Belongs to the AB hydrolase superfamily. AB hydrolase 2 family.</text>
</comment>
<keyword evidence="3" id="KW-0378">Hydrolase</keyword>
<dbReference type="InterPro" id="IPR050565">
    <property type="entry name" value="LYPA1-2/EST-like"/>
</dbReference>
<gene>
    <name evidence="3" type="ORF">C8A05DRAFT_45641</name>
</gene>
<protein>
    <submittedName>
        <fullName evidence="3">Alpha/Beta hydrolase protein</fullName>
    </submittedName>
</protein>
<dbReference type="InterPro" id="IPR003140">
    <property type="entry name" value="PLipase/COase/thioEstase"/>
</dbReference>
<proteinExistence type="inferred from homology"/>
<evidence type="ECO:0000313" key="4">
    <source>
        <dbReference type="Proteomes" id="UP001303889"/>
    </source>
</evidence>
<dbReference type="SUPFAM" id="SSF53474">
    <property type="entry name" value="alpha/beta-Hydrolases"/>
    <property type="match status" value="1"/>
</dbReference>
<reference evidence="3" key="1">
    <citation type="journal article" date="2023" name="Mol. Phylogenet. Evol.">
        <title>Genome-scale phylogeny and comparative genomics of the fungal order Sordariales.</title>
        <authorList>
            <person name="Hensen N."/>
            <person name="Bonometti L."/>
            <person name="Westerberg I."/>
            <person name="Brannstrom I.O."/>
            <person name="Guillou S."/>
            <person name="Cros-Aarteil S."/>
            <person name="Calhoun S."/>
            <person name="Haridas S."/>
            <person name="Kuo A."/>
            <person name="Mondo S."/>
            <person name="Pangilinan J."/>
            <person name="Riley R."/>
            <person name="LaButti K."/>
            <person name="Andreopoulos B."/>
            <person name="Lipzen A."/>
            <person name="Chen C."/>
            <person name="Yan M."/>
            <person name="Daum C."/>
            <person name="Ng V."/>
            <person name="Clum A."/>
            <person name="Steindorff A."/>
            <person name="Ohm R.A."/>
            <person name="Martin F."/>
            <person name="Silar P."/>
            <person name="Natvig D.O."/>
            <person name="Lalanne C."/>
            <person name="Gautier V."/>
            <person name="Ament-Velasquez S.L."/>
            <person name="Kruys A."/>
            <person name="Hutchinson M.I."/>
            <person name="Powell A.J."/>
            <person name="Barry K."/>
            <person name="Miller A.N."/>
            <person name="Grigoriev I.V."/>
            <person name="Debuchy R."/>
            <person name="Gladieux P."/>
            <person name="Hiltunen Thoren M."/>
            <person name="Johannesson H."/>
        </authorList>
    </citation>
    <scope>NUCLEOTIDE SEQUENCE</scope>
    <source>
        <strain evidence="3">CBS 103.79</strain>
    </source>
</reference>
<keyword evidence="4" id="KW-1185">Reference proteome</keyword>
<dbReference type="Proteomes" id="UP001303889">
    <property type="component" value="Unassembled WGS sequence"/>
</dbReference>
<evidence type="ECO:0000259" key="2">
    <source>
        <dbReference type="Pfam" id="PF02230"/>
    </source>
</evidence>